<organism evidence="1 2">
    <name type="scientific">Marasmiellus scandens</name>
    <dbReference type="NCBI Taxonomy" id="2682957"/>
    <lineage>
        <taxon>Eukaryota</taxon>
        <taxon>Fungi</taxon>
        <taxon>Dikarya</taxon>
        <taxon>Basidiomycota</taxon>
        <taxon>Agaricomycotina</taxon>
        <taxon>Agaricomycetes</taxon>
        <taxon>Agaricomycetidae</taxon>
        <taxon>Agaricales</taxon>
        <taxon>Marasmiineae</taxon>
        <taxon>Omphalotaceae</taxon>
        <taxon>Marasmiellus</taxon>
    </lineage>
</organism>
<evidence type="ECO:0000313" key="2">
    <source>
        <dbReference type="Proteomes" id="UP001498398"/>
    </source>
</evidence>
<dbReference type="EMBL" id="JBANRG010000008">
    <property type="protein sequence ID" value="KAK7464128.1"/>
    <property type="molecule type" value="Genomic_DNA"/>
</dbReference>
<name>A0ABR1JT24_9AGAR</name>
<keyword evidence="2" id="KW-1185">Reference proteome</keyword>
<accession>A0ABR1JT24</accession>
<reference evidence="1 2" key="1">
    <citation type="submission" date="2024-01" db="EMBL/GenBank/DDBJ databases">
        <title>A draft genome for the cacao thread blight pathogen Marasmiellus scandens.</title>
        <authorList>
            <person name="Baruah I.K."/>
            <person name="Leung J."/>
            <person name="Bukari Y."/>
            <person name="Amoako-Attah I."/>
            <person name="Meinhardt L.W."/>
            <person name="Bailey B.A."/>
            <person name="Cohen S.P."/>
        </authorList>
    </citation>
    <scope>NUCLEOTIDE SEQUENCE [LARGE SCALE GENOMIC DNA]</scope>
    <source>
        <strain evidence="1 2">GH-19</strain>
    </source>
</reference>
<comment type="caution">
    <text evidence="1">The sequence shown here is derived from an EMBL/GenBank/DDBJ whole genome shotgun (WGS) entry which is preliminary data.</text>
</comment>
<proteinExistence type="predicted"/>
<protein>
    <submittedName>
        <fullName evidence="1">Uncharacterized protein</fullName>
    </submittedName>
</protein>
<sequence>MDRTRYSLSNRQSYQLVSSYNRRTFRVRRILSRYFDTIFDIVHFRHLQYELGMLISGSSALQFFDGTVYPKSDLDVYVELGRVELLVMFLLEKGYVFVPVMDQPEDWEQAFFQALETRSSMTDTQHQINMMQLFPQWEGYAGNGMAAVFNFAKRGEEWKHIQVITCRHTPLEVILHFHSSAPSYLSLQVQIVDDFFPACVMSIISHSHAYSLYPHATFEDRVSIHTPTFTTGRDKHKRAREKYARRGWEMAPTPSALTYLRSNSEFRNGMRCVGDSKCWIIPLEPLYEPDELIPDEHRNLYFPRHIEDDPVRAHIWSNETSFNKFKVKFQIISSQLLKHKYCVSATFRHQINQLLPSLPTSTSGDVGLAMLVHELCKSHNRQLSITGEAIERYDPIEDEVQAQVQELVSNAFIRMEWPRDISYDLLPRATTALTLLDVLKSVLMSFRKHPEVKISFSINPGYRQRESLNDDPPISRCVWTDVTVRPPDFHQLSLNSPFNVVVDKDFIDELKKYRIILDVMH</sequence>
<gene>
    <name evidence="1" type="ORF">VKT23_006292</name>
</gene>
<evidence type="ECO:0000313" key="1">
    <source>
        <dbReference type="EMBL" id="KAK7464128.1"/>
    </source>
</evidence>
<dbReference type="Proteomes" id="UP001498398">
    <property type="component" value="Unassembled WGS sequence"/>
</dbReference>